<organism evidence="2 3">
    <name type="scientific">Litorimonas cladophorae</name>
    <dbReference type="NCBI Taxonomy" id="1220491"/>
    <lineage>
        <taxon>Bacteria</taxon>
        <taxon>Pseudomonadati</taxon>
        <taxon>Pseudomonadota</taxon>
        <taxon>Alphaproteobacteria</taxon>
        <taxon>Maricaulales</taxon>
        <taxon>Robiginitomaculaceae</taxon>
    </lineage>
</organism>
<proteinExistence type="predicted"/>
<accession>A0A918KB67</accession>
<dbReference type="EMBL" id="BMYV01000001">
    <property type="protein sequence ID" value="GGX56843.1"/>
    <property type="molecule type" value="Genomic_DNA"/>
</dbReference>
<sequence>MPLSQFIYWTLALTDIFGIKTGEIAHFYNAVTSNLLLTDTRNLHSAWGRKNLGCPHVVFQLIYTCGLSRDVSSEELEEIANSSRRRNKTRGITGILLYKDGSVLQVLEGERSAVLSLYKKIASDPRVGNVIVLIQRVAAKREFANWSMGFRSADQTEPKTNGAFKLCAESFPYALPQNPSVEVGTISRTFARVTGLV</sequence>
<evidence type="ECO:0000313" key="3">
    <source>
        <dbReference type="Proteomes" id="UP000600865"/>
    </source>
</evidence>
<evidence type="ECO:0000259" key="1">
    <source>
        <dbReference type="PROSITE" id="PS50925"/>
    </source>
</evidence>
<dbReference type="SUPFAM" id="SSF54975">
    <property type="entry name" value="Acylphosphatase/BLUF domain-like"/>
    <property type="match status" value="1"/>
</dbReference>
<feature type="domain" description="BLUF" evidence="1">
    <location>
        <begin position="58"/>
        <end position="149"/>
    </location>
</feature>
<name>A0A918KB67_9PROT</name>
<reference evidence="2 3" key="1">
    <citation type="journal article" date="2014" name="Int. J. Syst. Evol. Microbiol.">
        <title>Complete genome sequence of Corynebacterium casei LMG S-19264T (=DSM 44701T), isolated from a smear-ripened cheese.</title>
        <authorList>
            <consortium name="US DOE Joint Genome Institute (JGI-PGF)"/>
            <person name="Walter F."/>
            <person name="Albersmeier A."/>
            <person name="Kalinowski J."/>
            <person name="Ruckert C."/>
        </authorList>
    </citation>
    <scope>NUCLEOTIDE SEQUENCE [LARGE SCALE GENOMIC DNA]</scope>
    <source>
        <strain evidence="2 3">KCTC 23968</strain>
    </source>
</reference>
<comment type="caution">
    <text evidence="2">The sequence shown here is derived from an EMBL/GenBank/DDBJ whole genome shotgun (WGS) entry which is preliminary data.</text>
</comment>
<dbReference type="InterPro" id="IPR036046">
    <property type="entry name" value="Acylphosphatase-like_dom_sf"/>
</dbReference>
<dbReference type="InterPro" id="IPR007024">
    <property type="entry name" value="BLUF_domain"/>
</dbReference>
<keyword evidence="3" id="KW-1185">Reference proteome</keyword>
<protein>
    <recommendedName>
        <fullName evidence="1">BLUF domain-containing protein</fullName>
    </recommendedName>
</protein>
<dbReference type="GO" id="GO:0009882">
    <property type="term" value="F:blue light photoreceptor activity"/>
    <property type="evidence" value="ECO:0007669"/>
    <property type="project" value="InterPro"/>
</dbReference>
<dbReference type="PROSITE" id="PS50925">
    <property type="entry name" value="BLUF"/>
    <property type="match status" value="1"/>
</dbReference>
<dbReference type="Pfam" id="PF04940">
    <property type="entry name" value="BLUF"/>
    <property type="match status" value="1"/>
</dbReference>
<dbReference type="SMART" id="SM01034">
    <property type="entry name" value="BLUF"/>
    <property type="match status" value="1"/>
</dbReference>
<dbReference type="Gene3D" id="3.30.70.100">
    <property type="match status" value="1"/>
</dbReference>
<evidence type="ECO:0000313" key="2">
    <source>
        <dbReference type="EMBL" id="GGX56843.1"/>
    </source>
</evidence>
<dbReference type="Proteomes" id="UP000600865">
    <property type="component" value="Unassembled WGS sequence"/>
</dbReference>
<gene>
    <name evidence="2" type="ORF">GCM10011309_02140</name>
</gene>
<dbReference type="GO" id="GO:0071949">
    <property type="term" value="F:FAD binding"/>
    <property type="evidence" value="ECO:0007669"/>
    <property type="project" value="InterPro"/>
</dbReference>
<dbReference type="AlphaFoldDB" id="A0A918KB67"/>